<dbReference type="PANTHER" id="PTHR40626">
    <property type="entry name" value="MIP31509P"/>
    <property type="match status" value="1"/>
</dbReference>
<keyword evidence="3" id="KW-0677">Repeat</keyword>
<dbReference type="EMBL" id="ML737185">
    <property type="protein sequence ID" value="KAE8337099.1"/>
    <property type="molecule type" value="Genomic_DNA"/>
</dbReference>
<protein>
    <recommendedName>
        <fullName evidence="10">Xylanolytic transcriptional activator regulatory domain-containing protein</fullName>
    </recommendedName>
</protein>
<keyword evidence="5" id="KW-0862">Zinc</keyword>
<keyword evidence="6" id="KW-0805">Transcription regulation</keyword>
<proteinExistence type="predicted"/>
<dbReference type="CDD" id="cd12148">
    <property type="entry name" value="fungal_TF_MHR"/>
    <property type="match status" value="1"/>
</dbReference>
<dbReference type="InterPro" id="IPR007219">
    <property type="entry name" value="XnlR_reg_dom"/>
</dbReference>
<feature type="compositionally biased region" description="Polar residues" evidence="9">
    <location>
        <begin position="269"/>
        <end position="282"/>
    </location>
</feature>
<dbReference type="GO" id="GO:0006351">
    <property type="term" value="P:DNA-templated transcription"/>
    <property type="evidence" value="ECO:0007669"/>
    <property type="project" value="InterPro"/>
</dbReference>
<dbReference type="OrthoDB" id="1405595at2759"/>
<dbReference type="InterPro" id="IPR051059">
    <property type="entry name" value="VerF-like"/>
</dbReference>
<keyword evidence="4" id="KW-0863">Zinc-finger</keyword>
<dbReference type="GO" id="GO:0008270">
    <property type="term" value="F:zinc ion binding"/>
    <property type="evidence" value="ECO:0007669"/>
    <property type="project" value="UniProtKB-KW"/>
</dbReference>
<evidence type="ECO:0000256" key="1">
    <source>
        <dbReference type="ARBA" id="ARBA00004123"/>
    </source>
</evidence>
<evidence type="ECO:0000256" key="2">
    <source>
        <dbReference type="ARBA" id="ARBA00022723"/>
    </source>
</evidence>
<evidence type="ECO:0000256" key="4">
    <source>
        <dbReference type="ARBA" id="ARBA00022771"/>
    </source>
</evidence>
<evidence type="ECO:0000256" key="9">
    <source>
        <dbReference type="SAM" id="MobiDB-lite"/>
    </source>
</evidence>
<evidence type="ECO:0000256" key="3">
    <source>
        <dbReference type="ARBA" id="ARBA00022737"/>
    </source>
</evidence>
<sequence length="561" mass="62613">MGADLPRIPLSRPIVKRYLAKYKELALPTFPYLHLPSYDIDEATRNLVFGGLKACPQHVGKQPLRHLSQFLFLHLLMFGASYDQQPDTALELYIESGRQLQAEIARQKLGTTNRRTVAIVQALLLRAAFGFGLCSGSVEFERSSMSHLCSAASLVNEMNLASTAGRPGREASEDDTSNIQWLCWVNDEERRRTIFTALGITSSAHFILDDAPSVDINAIDLYLPCHEALWEAQSAAEWHRRLPRFTHSKVPGFQEQLEKLFRSEERPTSEQQTPPQSAYQQDSSVTASIEPCTSEFGCLVLVCALNQLASKDYSAEIEVQYALDKSQPSSRSKLLGALVVWQSLWESFPRGSIPPSQQKLLTGCLPYLDHIHLLLRTNISCTKEALREREYDQLGQLESFCPILSDHNSRDELLGAATYAIDTLETTFKIIIGKHPNPLAAAIPHSVAVIMFHAVHIICNWILLSPGAAWTPATWSASSDTYGEDCVLQKCCNLVARYCASKGRGLYLDKCLGLKEASKLALHLLRLCAAIFDGMSEWGSFREMAKSFHVRAGSLEKFQQH</sequence>
<evidence type="ECO:0000256" key="5">
    <source>
        <dbReference type="ARBA" id="ARBA00022833"/>
    </source>
</evidence>
<dbReference type="PANTHER" id="PTHR40626:SF11">
    <property type="entry name" value="ZINC FINGER PROTEIN YPR022C"/>
    <property type="match status" value="1"/>
</dbReference>
<organism evidence="11">
    <name type="scientific">Aspergillus arachidicola</name>
    <dbReference type="NCBI Taxonomy" id="656916"/>
    <lineage>
        <taxon>Eukaryota</taxon>
        <taxon>Fungi</taxon>
        <taxon>Dikarya</taxon>
        <taxon>Ascomycota</taxon>
        <taxon>Pezizomycotina</taxon>
        <taxon>Eurotiomycetes</taxon>
        <taxon>Eurotiomycetidae</taxon>
        <taxon>Eurotiales</taxon>
        <taxon>Aspergillaceae</taxon>
        <taxon>Aspergillus</taxon>
        <taxon>Aspergillus subgen. Circumdati</taxon>
    </lineage>
</organism>
<dbReference type="Proteomes" id="UP000325558">
    <property type="component" value="Unassembled WGS sequence"/>
</dbReference>
<gene>
    <name evidence="11" type="ORF">BDV24DRAFT_167641</name>
</gene>
<name>A0A5N6XY07_9EURO</name>
<keyword evidence="2" id="KW-0479">Metal-binding</keyword>
<evidence type="ECO:0000313" key="11">
    <source>
        <dbReference type="EMBL" id="KAE8337099.1"/>
    </source>
</evidence>
<dbReference type="GO" id="GO:0005634">
    <property type="term" value="C:nucleus"/>
    <property type="evidence" value="ECO:0007669"/>
    <property type="project" value="UniProtKB-SubCell"/>
</dbReference>
<feature type="domain" description="Xylanolytic transcriptional activator regulatory" evidence="10">
    <location>
        <begin position="28"/>
        <end position="263"/>
    </location>
</feature>
<evidence type="ECO:0000256" key="6">
    <source>
        <dbReference type="ARBA" id="ARBA00023015"/>
    </source>
</evidence>
<comment type="subcellular location">
    <subcellularLocation>
        <location evidence="1">Nucleus</location>
    </subcellularLocation>
</comment>
<keyword evidence="7" id="KW-0804">Transcription</keyword>
<dbReference type="GO" id="GO:0000978">
    <property type="term" value="F:RNA polymerase II cis-regulatory region sequence-specific DNA binding"/>
    <property type="evidence" value="ECO:0007669"/>
    <property type="project" value="InterPro"/>
</dbReference>
<dbReference type="AlphaFoldDB" id="A0A5N6XY07"/>
<evidence type="ECO:0000259" key="10">
    <source>
        <dbReference type="Pfam" id="PF04082"/>
    </source>
</evidence>
<accession>A0A5N6XY07</accession>
<dbReference type="GO" id="GO:0000785">
    <property type="term" value="C:chromatin"/>
    <property type="evidence" value="ECO:0007669"/>
    <property type="project" value="TreeGrafter"/>
</dbReference>
<reference evidence="11" key="1">
    <citation type="submission" date="2019-04" db="EMBL/GenBank/DDBJ databases">
        <title>Friends and foes A comparative genomics study of 23 Aspergillus species from section Flavi.</title>
        <authorList>
            <consortium name="DOE Joint Genome Institute"/>
            <person name="Kjaerbolling I."/>
            <person name="Vesth T."/>
            <person name="Frisvad J.C."/>
            <person name="Nybo J.L."/>
            <person name="Theobald S."/>
            <person name="Kildgaard S."/>
            <person name="Isbrandt T."/>
            <person name="Kuo A."/>
            <person name="Sato A."/>
            <person name="Lyhne E.K."/>
            <person name="Kogle M.E."/>
            <person name="Wiebenga A."/>
            <person name="Kun R.S."/>
            <person name="Lubbers R.J."/>
            <person name="Makela M.R."/>
            <person name="Barry K."/>
            <person name="Chovatia M."/>
            <person name="Clum A."/>
            <person name="Daum C."/>
            <person name="Haridas S."/>
            <person name="He G."/>
            <person name="LaButti K."/>
            <person name="Lipzen A."/>
            <person name="Mondo S."/>
            <person name="Riley R."/>
            <person name="Salamov A."/>
            <person name="Simmons B.A."/>
            <person name="Magnuson J.K."/>
            <person name="Henrissat B."/>
            <person name="Mortensen U.H."/>
            <person name="Larsen T.O."/>
            <person name="Devries R.P."/>
            <person name="Grigoriev I.V."/>
            <person name="Machida M."/>
            <person name="Baker S.E."/>
            <person name="Andersen M.R."/>
        </authorList>
    </citation>
    <scope>NUCLEOTIDE SEQUENCE</scope>
    <source>
        <strain evidence="11">CBS 117612</strain>
    </source>
</reference>
<evidence type="ECO:0000256" key="7">
    <source>
        <dbReference type="ARBA" id="ARBA00023163"/>
    </source>
</evidence>
<feature type="region of interest" description="Disordered" evidence="9">
    <location>
        <begin position="263"/>
        <end position="282"/>
    </location>
</feature>
<dbReference type="GO" id="GO:0000981">
    <property type="term" value="F:DNA-binding transcription factor activity, RNA polymerase II-specific"/>
    <property type="evidence" value="ECO:0007669"/>
    <property type="project" value="InterPro"/>
</dbReference>
<dbReference type="Pfam" id="PF04082">
    <property type="entry name" value="Fungal_trans"/>
    <property type="match status" value="1"/>
</dbReference>
<evidence type="ECO:0000256" key="8">
    <source>
        <dbReference type="ARBA" id="ARBA00023242"/>
    </source>
</evidence>
<keyword evidence="8" id="KW-0539">Nucleus</keyword>